<name>A0A1G7PQA3_9FLAO</name>
<dbReference type="OrthoDB" id="267364at2"/>
<dbReference type="AlphaFoldDB" id="A0A1G7PQA3"/>
<proteinExistence type="predicted"/>
<organism evidence="2 3">
    <name type="scientific">Epilithonimonas hungarica</name>
    <dbReference type="NCBI Taxonomy" id="454006"/>
    <lineage>
        <taxon>Bacteria</taxon>
        <taxon>Pseudomonadati</taxon>
        <taxon>Bacteroidota</taxon>
        <taxon>Flavobacteriia</taxon>
        <taxon>Flavobacteriales</taxon>
        <taxon>Weeksellaceae</taxon>
        <taxon>Chryseobacterium group</taxon>
        <taxon>Epilithonimonas</taxon>
    </lineage>
</organism>
<dbReference type="GO" id="GO:0006950">
    <property type="term" value="P:response to stress"/>
    <property type="evidence" value="ECO:0007669"/>
    <property type="project" value="UniProtKB-ARBA"/>
</dbReference>
<dbReference type="InterPro" id="IPR006640">
    <property type="entry name" value="SprT-like_domain"/>
</dbReference>
<dbReference type="Proteomes" id="UP000199203">
    <property type="component" value="Unassembled WGS sequence"/>
</dbReference>
<evidence type="ECO:0000313" key="3">
    <source>
        <dbReference type="Proteomes" id="UP000199203"/>
    </source>
</evidence>
<evidence type="ECO:0000259" key="1">
    <source>
        <dbReference type="Pfam" id="PF10263"/>
    </source>
</evidence>
<protein>
    <submittedName>
        <fullName evidence="2">SprT-like family protein</fullName>
    </submittedName>
</protein>
<dbReference type="STRING" id="454006.SAMN05421825_2372"/>
<feature type="domain" description="SprT-like" evidence="1">
    <location>
        <begin position="36"/>
        <end position="98"/>
    </location>
</feature>
<evidence type="ECO:0000313" key="2">
    <source>
        <dbReference type="EMBL" id="SDF88436.1"/>
    </source>
</evidence>
<dbReference type="RefSeq" id="WP_139166626.1">
    <property type="nucleotide sequence ID" value="NZ_FNBH01000002.1"/>
</dbReference>
<dbReference type="Pfam" id="PF10263">
    <property type="entry name" value="SprT-like"/>
    <property type="match status" value="1"/>
</dbReference>
<sequence length="201" mass="24067">MSIDTLEQYLPKNTFPFLKKWFADYYIHIKITRNRNSKLGDYRKLPDRSHQITVNSTLDKQLFFFVLTHELAHLIAFEKFNFRISAHGKEWKDTFREMLLESIDIYTEDLKPIIVRFAKSPKANFMASPELVRYFHIEDSDENSVFIENLSINDKFHYKGEAYIIIEKRKKSYLCTHLKNSKKYLFKPLAKVEKLTINDEQ</sequence>
<keyword evidence="3" id="KW-1185">Reference proteome</keyword>
<dbReference type="EMBL" id="FNBH01000002">
    <property type="protein sequence ID" value="SDF88436.1"/>
    <property type="molecule type" value="Genomic_DNA"/>
</dbReference>
<reference evidence="3" key="1">
    <citation type="submission" date="2016-10" db="EMBL/GenBank/DDBJ databases">
        <authorList>
            <person name="Varghese N."/>
            <person name="Submissions S."/>
        </authorList>
    </citation>
    <scope>NUCLEOTIDE SEQUENCE [LARGE SCALE GENOMIC DNA]</scope>
    <source>
        <strain evidence="3">DSM 19684</strain>
    </source>
</reference>
<gene>
    <name evidence="2" type="ORF">SAMN05421825_2372</name>
</gene>
<accession>A0A1G7PQA3</accession>